<protein>
    <submittedName>
        <fullName evidence="7">FAD-binding protein</fullName>
    </submittedName>
</protein>
<reference evidence="7" key="1">
    <citation type="submission" date="2020-05" db="EMBL/GenBank/DDBJ databases">
        <title>Mycena genomes resolve the evolution of fungal bioluminescence.</title>
        <authorList>
            <person name="Tsai I.J."/>
        </authorList>
    </citation>
    <scope>NUCLEOTIDE SEQUENCE</scope>
    <source>
        <strain evidence="7">CCC161011</strain>
    </source>
</reference>
<evidence type="ECO:0000259" key="6">
    <source>
        <dbReference type="PROSITE" id="PS51387"/>
    </source>
</evidence>
<comment type="similarity">
    <text evidence="1">Belongs to the oxygen-dependent FAD-linked oxidoreductase family.</text>
</comment>
<dbReference type="InterPro" id="IPR050416">
    <property type="entry name" value="FAD-linked_Oxidoreductase"/>
</dbReference>
<dbReference type="Proteomes" id="UP000620124">
    <property type="component" value="Unassembled WGS sequence"/>
</dbReference>
<accession>A0A8H7CJ59</accession>
<feature type="chain" id="PRO_5034036441" evidence="5">
    <location>
        <begin position="30"/>
        <end position="504"/>
    </location>
</feature>
<gene>
    <name evidence="7" type="ORF">MVEN_02011800</name>
</gene>
<dbReference type="Pfam" id="PF01565">
    <property type="entry name" value="FAD_binding_4"/>
    <property type="match status" value="1"/>
</dbReference>
<evidence type="ECO:0000256" key="5">
    <source>
        <dbReference type="SAM" id="SignalP"/>
    </source>
</evidence>
<evidence type="ECO:0000313" key="8">
    <source>
        <dbReference type="Proteomes" id="UP000620124"/>
    </source>
</evidence>
<dbReference type="InterPro" id="IPR016169">
    <property type="entry name" value="FAD-bd_PCMH_sub2"/>
</dbReference>
<comment type="caution">
    <text evidence="7">The sequence shown here is derived from an EMBL/GenBank/DDBJ whole genome shotgun (WGS) entry which is preliminary data.</text>
</comment>
<dbReference type="AlphaFoldDB" id="A0A8H7CJ59"/>
<name>A0A8H7CJ59_9AGAR</name>
<evidence type="ECO:0000256" key="3">
    <source>
        <dbReference type="ARBA" id="ARBA00022827"/>
    </source>
</evidence>
<proteinExistence type="inferred from homology"/>
<organism evidence="7 8">
    <name type="scientific">Mycena venus</name>
    <dbReference type="NCBI Taxonomy" id="2733690"/>
    <lineage>
        <taxon>Eukaryota</taxon>
        <taxon>Fungi</taxon>
        <taxon>Dikarya</taxon>
        <taxon>Basidiomycota</taxon>
        <taxon>Agaricomycotina</taxon>
        <taxon>Agaricomycetes</taxon>
        <taxon>Agaricomycetidae</taxon>
        <taxon>Agaricales</taxon>
        <taxon>Marasmiineae</taxon>
        <taxon>Mycenaceae</taxon>
        <taxon>Mycena</taxon>
    </lineage>
</organism>
<dbReference type="InterPro" id="IPR006094">
    <property type="entry name" value="Oxid_FAD_bind_N"/>
</dbReference>
<keyword evidence="2" id="KW-0285">Flavoprotein</keyword>
<dbReference type="GO" id="GO:0016491">
    <property type="term" value="F:oxidoreductase activity"/>
    <property type="evidence" value="ECO:0007669"/>
    <property type="project" value="UniProtKB-KW"/>
</dbReference>
<keyword evidence="4" id="KW-0560">Oxidoreductase</keyword>
<evidence type="ECO:0000256" key="2">
    <source>
        <dbReference type="ARBA" id="ARBA00022630"/>
    </source>
</evidence>
<evidence type="ECO:0000256" key="1">
    <source>
        <dbReference type="ARBA" id="ARBA00005466"/>
    </source>
</evidence>
<evidence type="ECO:0000256" key="4">
    <source>
        <dbReference type="ARBA" id="ARBA00023002"/>
    </source>
</evidence>
<dbReference type="InterPro" id="IPR036318">
    <property type="entry name" value="FAD-bd_PCMH-like_sf"/>
</dbReference>
<keyword evidence="3" id="KW-0274">FAD</keyword>
<keyword evidence="8" id="KW-1185">Reference proteome</keyword>
<dbReference type="EMBL" id="JACAZI010000021">
    <property type="protein sequence ID" value="KAF7337887.1"/>
    <property type="molecule type" value="Genomic_DNA"/>
</dbReference>
<feature type="signal peptide" evidence="5">
    <location>
        <begin position="1"/>
        <end position="29"/>
    </location>
</feature>
<evidence type="ECO:0000313" key="7">
    <source>
        <dbReference type="EMBL" id="KAF7337887.1"/>
    </source>
</evidence>
<dbReference type="OrthoDB" id="2151789at2759"/>
<dbReference type="PANTHER" id="PTHR42973">
    <property type="entry name" value="BINDING OXIDOREDUCTASE, PUTATIVE (AFU_ORTHOLOGUE AFUA_1G17690)-RELATED"/>
    <property type="match status" value="1"/>
</dbReference>
<dbReference type="PROSITE" id="PS51387">
    <property type="entry name" value="FAD_PCMH"/>
    <property type="match status" value="1"/>
</dbReference>
<dbReference type="Gene3D" id="3.30.465.10">
    <property type="match status" value="1"/>
</dbReference>
<sequence length="504" mass="53523">MSPVFNTLALSCILCFSTVCLVLTDLAAATYACTNLTATLGTKNVLESGAQYSITANGTWSLFNSLDQPTCIVYPASTAHVQTAMTAIYETGSKYAVIAGGHSGMVGYNSITNGVLISFEMMQNVSYDASLDLVTVQPGVHWGNAINYLQSFGVAVLGGRAADVGTGLLLGGGISFLAPEYGWSADSLKEADVVLVDGSLITATATNQYHDLFRALKGGVNRFGIVTRYVLYPVHTGTAADKNWYSGLIVVVPGSLSAAVSNASAAFVRENIDPKASMMVIMNTLNLTAPDANIAYLFYHGASLPESIFGAFFSLPSTFRSLSPLSYADIAAIVDGSARGNGQQFGAAAFLGDEATFLEGYNHLVNFTTHYESQFAASFMVISPVPRSQWTVGKARGGNAIGDHECGHDFYPLYAAGVLAVLDDVSAGFDLLLSQVQTNSGLPLFINECDVSQNVFSTYPGYSTLKRTYAKYDPTRFVFLPSFVPLLTLYSSFSVRNTVGPVGL</sequence>
<dbReference type="SUPFAM" id="SSF56176">
    <property type="entry name" value="FAD-binding/transporter-associated domain-like"/>
    <property type="match status" value="1"/>
</dbReference>
<keyword evidence="5" id="KW-0732">Signal</keyword>
<dbReference type="GO" id="GO:0071949">
    <property type="term" value="F:FAD binding"/>
    <property type="evidence" value="ECO:0007669"/>
    <property type="project" value="InterPro"/>
</dbReference>
<feature type="domain" description="FAD-binding PCMH-type" evidence="6">
    <location>
        <begin position="65"/>
        <end position="236"/>
    </location>
</feature>
<dbReference type="PANTHER" id="PTHR42973:SF13">
    <property type="entry name" value="FAD-BINDING PCMH-TYPE DOMAIN-CONTAINING PROTEIN"/>
    <property type="match status" value="1"/>
</dbReference>
<dbReference type="InterPro" id="IPR016166">
    <property type="entry name" value="FAD-bd_PCMH"/>
</dbReference>